<keyword evidence="7" id="KW-1185">Reference proteome</keyword>
<dbReference type="GO" id="GO:0005829">
    <property type="term" value="C:cytosol"/>
    <property type="evidence" value="ECO:0007669"/>
    <property type="project" value="TreeGrafter"/>
</dbReference>
<evidence type="ECO:0000256" key="1">
    <source>
        <dbReference type="ARBA" id="ARBA00023015"/>
    </source>
</evidence>
<proteinExistence type="predicted"/>
<dbReference type="AlphaFoldDB" id="A0A7X0VC35"/>
<dbReference type="EMBL" id="JACKXE010000001">
    <property type="protein sequence ID" value="MBB6629336.1"/>
    <property type="molecule type" value="Genomic_DNA"/>
</dbReference>
<keyword evidence="3" id="KW-0804">Transcription</keyword>
<comment type="caution">
    <text evidence="6">The sequence shown here is derived from an EMBL/GenBank/DDBJ whole genome shotgun (WGS) entry which is preliminary data.</text>
</comment>
<dbReference type="PANTHER" id="PTHR24567">
    <property type="entry name" value="CRP FAMILY TRANSCRIPTIONAL REGULATORY PROTEIN"/>
    <property type="match status" value="1"/>
</dbReference>
<evidence type="ECO:0000259" key="4">
    <source>
        <dbReference type="PROSITE" id="PS50042"/>
    </source>
</evidence>
<dbReference type="PANTHER" id="PTHR24567:SF74">
    <property type="entry name" value="HTH-TYPE TRANSCRIPTIONAL REGULATOR ARCR"/>
    <property type="match status" value="1"/>
</dbReference>
<dbReference type="InterPro" id="IPR000595">
    <property type="entry name" value="cNMP-bd_dom"/>
</dbReference>
<dbReference type="InterPro" id="IPR014710">
    <property type="entry name" value="RmlC-like_jellyroll"/>
</dbReference>
<feature type="domain" description="Cyclic nucleotide-binding" evidence="4">
    <location>
        <begin position="9"/>
        <end position="113"/>
    </location>
</feature>
<dbReference type="PROSITE" id="PS50042">
    <property type="entry name" value="CNMP_BINDING_3"/>
    <property type="match status" value="1"/>
</dbReference>
<dbReference type="InterPro" id="IPR036390">
    <property type="entry name" value="WH_DNA-bd_sf"/>
</dbReference>
<evidence type="ECO:0000259" key="5">
    <source>
        <dbReference type="PROSITE" id="PS51063"/>
    </source>
</evidence>
<dbReference type="InterPro" id="IPR036388">
    <property type="entry name" value="WH-like_DNA-bd_sf"/>
</dbReference>
<dbReference type="Pfam" id="PF00027">
    <property type="entry name" value="cNMP_binding"/>
    <property type="match status" value="1"/>
</dbReference>
<dbReference type="PRINTS" id="PR00103">
    <property type="entry name" value="CAMPKINASE"/>
</dbReference>
<accession>A0A7X0VC35</accession>
<dbReference type="InterPro" id="IPR018490">
    <property type="entry name" value="cNMP-bd_dom_sf"/>
</dbReference>
<dbReference type="RefSeq" id="WP_185254301.1">
    <property type="nucleotide sequence ID" value="NZ_JACKXE010000001.1"/>
</dbReference>
<dbReference type="SMART" id="SM00100">
    <property type="entry name" value="cNMP"/>
    <property type="match status" value="1"/>
</dbReference>
<name>A0A7X0VC35_9ACTN</name>
<dbReference type="InterPro" id="IPR050397">
    <property type="entry name" value="Env_Response_Regulators"/>
</dbReference>
<dbReference type="SUPFAM" id="SSF46785">
    <property type="entry name" value="Winged helix' DNA-binding domain"/>
    <property type="match status" value="1"/>
</dbReference>
<organism evidence="6 7">
    <name type="scientific">Nocardioides luti</name>
    <dbReference type="NCBI Taxonomy" id="2761101"/>
    <lineage>
        <taxon>Bacteria</taxon>
        <taxon>Bacillati</taxon>
        <taxon>Actinomycetota</taxon>
        <taxon>Actinomycetes</taxon>
        <taxon>Propionibacteriales</taxon>
        <taxon>Nocardioidaceae</taxon>
        <taxon>Nocardioides</taxon>
    </lineage>
</organism>
<dbReference type="InterPro" id="IPR018488">
    <property type="entry name" value="cNMP-bd_CS"/>
</dbReference>
<dbReference type="GO" id="GO:0003700">
    <property type="term" value="F:DNA-binding transcription factor activity"/>
    <property type="evidence" value="ECO:0007669"/>
    <property type="project" value="TreeGrafter"/>
</dbReference>
<dbReference type="GO" id="GO:0003677">
    <property type="term" value="F:DNA binding"/>
    <property type="evidence" value="ECO:0007669"/>
    <property type="project" value="UniProtKB-KW"/>
</dbReference>
<dbReference type="PROSITE" id="PS00889">
    <property type="entry name" value="CNMP_BINDING_2"/>
    <property type="match status" value="1"/>
</dbReference>
<dbReference type="InterPro" id="IPR012318">
    <property type="entry name" value="HTH_CRP"/>
</dbReference>
<evidence type="ECO:0000313" key="6">
    <source>
        <dbReference type="EMBL" id="MBB6629336.1"/>
    </source>
</evidence>
<gene>
    <name evidence="6" type="ORF">H5V45_18560</name>
</gene>
<dbReference type="PROSITE" id="PS51063">
    <property type="entry name" value="HTH_CRP_2"/>
    <property type="match status" value="1"/>
</dbReference>
<evidence type="ECO:0000313" key="7">
    <source>
        <dbReference type="Proteomes" id="UP000523955"/>
    </source>
</evidence>
<keyword evidence="1" id="KW-0805">Transcription regulation</keyword>
<dbReference type="Gene3D" id="1.10.10.10">
    <property type="entry name" value="Winged helix-like DNA-binding domain superfamily/Winged helix DNA-binding domain"/>
    <property type="match status" value="1"/>
</dbReference>
<dbReference type="SMART" id="SM00419">
    <property type="entry name" value="HTH_CRP"/>
    <property type="match status" value="1"/>
</dbReference>
<reference evidence="6 7" key="1">
    <citation type="submission" date="2020-08" db="EMBL/GenBank/DDBJ databases">
        <authorList>
            <person name="Seo M.-J."/>
        </authorList>
    </citation>
    <scope>NUCLEOTIDE SEQUENCE [LARGE SCALE GENOMIC DNA]</scope>
    <source>
        <strain evidence="6 7">KIGAM211</strain>
    </source>
</reference>
<keyword evidence="2" id="KW-0238">DNA-binding</keyword>
<evidence type="ECO:0000256" key="2">
    <source>
        <dbReference type="ARBA" id="ARBA00023125"/>
    </source>
</evidence>
<dbReference type="Proteomes" id="UP000523955">
    <property type="component" value="Unassembled WGS sequence"/>
</dbReference>
<evidence type="ECO:0000256" key="3">
    <source>
        <dbReference type="ARBA" id="ARBA00023163"/>
    </source>
</evidence>
<dbReference type="CDD" id="cd00038">
    <property type="entry name" value="CAP_ED"/>
    <property type="match status" value="1"/>
</dbReference>
<dbReference type="Pfam" id="PF13545">
    <property type="entry name" value="HTH_Crp_2"/>
    <property type="match status" value="1"/>
</dbReference>
<protein>
    <submittedName>
        <fullName evidence="6">Crp/Fnr family transcriptional regulator</fullName>
    </submittedName>
</protein>
<dbReference type="Gene3D" id="2.60.120.10">
    <property type="entry name" value="Jelly Rolls"/>
    <property type="match status" value="1"/>
</dbReference>
<sequence>MAGAGEWSLLASLDEAQRSEVLATTRRRTFAKGEVLVHEGDPSDSLHLVASGRVAVRVSSPHGDNVTLNVLGPGDYFGELSLLDGNAPVRSATVVALEPAETRSLSATAFHELRRRHRGAEQLLLTLMARRVEDLSARLLEALYDGLDRRVYRRLRELARMYADGPGAVTIPLTQEHLSELVGGTRPSVNQVLQRLAGDGIVELGRGRIVVLDRARLDRKAG</sequence>
<feature type="domain" description="HTH crp-type" evidence="5">
    <location>
        <begin position="145"/>
        <end position="215"/>
    </location>
</feature>
<dbReference type="SUPFAM" id="SSF51206">
    <property type="entry name" value="cAMP-binding domain-like"/>
    <property type="match status" value="1"/>
</dbReference>